<reference evidence="1 2" key="1">
    <citation type="journal article" date="2015" name="Nature">
        <title>rRNA introns, odd ribosomes, and small enigmatic genomes across a large radiation of phyla.</title>
        <authorList>
            <person name="Brown C.T."/>
            <person name="Hug L.A."/>
            <person name="Thomas B.C."/>
            <person name="Sharon I."/>
            <person name="Castelle C.J."/>
            <person name="Singh A."/>
            <person name="Wilkins M.J."/>
            <person name="Williams K.H."/>
            <person name="Banfield J.F."/>
        </authorList>
    </citation>
    <scope>NUCLEOTIDE SEQUENCE [LARGE SCALE GENOMIC DNA]</scope>
</reference>
<proteinExistence type="predicted"/>
<sequence length="73" mass="8319">MIKLRANIYINSSPNEDDGYLEGFVIISREGEIILSFPTFGDNEEELRKIAAEDAEIMLRQKEIKFDSLIIVG</sequence>
<protein>
    <submittedName>
        <fullName evidence="1">Uncharacterized protein</fullName>
    </submittedName>
</protein>
<evidence type="ECO:0000313" key="2">
    <source>
        <dbReference type="Proteomes" id="UP000033818"/>
    </source>
</evidence>
<accession>A0A0G1PZ04</accession>
<gene>
    <name evidence="1" type="ORF">UX53_C0044G0015</name>
</gene>
<dbReference type="EMBL" id="LCMO01000044">
    <property type="protein sequence ID" value="KKU37737.1"/>
    <property type="molecule type" value="Genomic_DNA"/>
</dbReference>
<comment type="caution">
    <text evidence="1">The sequence shown here is derived from an EMBL/GenBank/DDBJ whole genome shotgun (WGS) entry which is preliminary data.</text>
</comment>
<organism evidence="1 2">
    <name type="scientific">Candidatus Azambacteria bacterium GW2011_GWB2_46_37</name>
    <dbReference type="NCBI Taxonomy" id="1618618"/>
    <lineage>
        <taxon>Bacteria</taxon>
        <taxon>Candidatus Azamiibacteriota</taxon>
    </lineage>
</organism>
<dbReference type="AlphaFoldDB" id="A0A0G1PZ04"/>
<name>A0A0G1PZ04_9BACT</name>
<evidence type="ECO:0000313" key="1">
    <source>
        <dbReference type="EMBL" id="KKU37737.1"/>
    </source>
</evidence>
<dbReference type="Proteomes" id="UP000033818">
    <property type="component" value="Unassembled WGS sequence"/>
</dbReference>